<dbReference type="Proteomes" id="UP001252875">
    <property type="component" value="Unassembled WGS sequence"/>
</dbReference>
<accession>A0ABU3F6C7</accession>
<dbReference type="RefSeq" id="WP_311821487.1">
    <property type="nucleotide sequence ID" value="NZ_JARPYE010000005.1"/>
</dbReference>
<organism evidence="1 2">
    <name type="scientific">Enterococcus hulanensis</name>
    <dbReference type="NCBI Taxonomy" id="2559929"/>
    <lineage>
        <taxon>Bacteria</taxon>
        <taxon>Bacillati</taxon>
        <taxon>Bacillota</taxon>
        <taxon>Bacilli</taxon>
        <taxon>Lactobacillales</taxon>
        <taxon>Enterococcaceae</taxon>
        <taxon>Enterococcus</taxon>
    </lineage>
</organism>
<sequence>MNQPYHQNNGFTEEDWRLFSSKIGGWQENYMNRLNEEYLKILMQNETPSEKFWAIEKRIKIDKKKVGVTIDLRRSTMLMNILDLLNDKVIEMDDLSDFSDTLKETIKLFKKDS</sequence>
<evidence type="ECO:0000313" key="1">
    <source>
        <dbReference type="EMBL" id="MDT2602073.1"/>
    </source>
</evidence>
<protein>
    <submittedName>
        <fullName evidence="1">Multidrug transporter</fullName>
    </submittedName>
</protein>
<dbReference type="InterPro" id="IPR053747">
    <property type="entry name" value="Fluoresc_Recovery_Reg"/>
</dbReference>
<proteinExistence type="predicted"/>
<name>A0ABU3F6C7_9ENTE</name>
<reference evidence="1 2" key="1">
    <citation type="submission" date="2023-03" db="EMBL/GenBank/DDBJ databases">
        <authorList>
            <person name="Shen W."/>
            <person name="Cai J."/>
        </authorList>
    </citation>
    <scope>NUCLEOTIDE SEQUENCE [LARGE SCALE GENOMIC DNA]</scope>
    <source>
        <strain evidence="1 2">D6-4</strain>
    </source>
</reference>
<gene>
    <name evidence="1" type="ORF">P7D85_20135</name>
</gene>
<dbReference type="EMBL" id="JARPYI010000016">
    <property type="protein sequence ID" value="MDT2602073.1"/>
    <property type="molecule type" value="Genomic_DNA"/>
</dbReference>
<evidence type="ECO:0000313" key="2">
    <source>
        <dbReference type="Proteomes" id="UP001252875"/>
    </source>
</evidence>
<comment type="caution">
    <text evidence="1">The sequence shown here is derived from an EMBL/GenBank/DDBJ whole genome shotgun (WGS) entry which is preliminary data.</text>
</comment>
<keyword evidence="2" id="KW-1185">Reference proteome</keyword>
<dbReference type="Gene3D" id="6.10.140.1840">
    <property type="match status" value="1"/>
</dbReference>